<keyword evidence="13" id="KW-1185">Reference proteome</keyword>
<dbReference type="OrthoDB" id="333024at2759"/>
<feature type="binding site" evidence="9">
    <location>
        <position position="74"/>
    </location>
    <ligand>
        <name>FAD</name>
        <dbReference type="ChEBI" id="CHEBI:57692"/>
    </ligand>
</feature>
<evidence type="ECO:0000259" key="11">
    <source>
        <dbReference type="Pfam" id="PF07992"/>
    </source>
</evidence>
<name>A0A9C7PQM6_9RHOD</name>
<feature type="binding site" evidence="10">
    <location>
        <begin position="227"/>
        <end position="228"/>
    </location>
    <ligand>
        <name>NADP(+)</name>
        <dbReference type="ChEBI" id="CHEBI:58349"/>
    </ligand>
</feature>
<dbReference type="PIRSF" id="PIRSF000362">
    <property type="entry name" value="FNR"/>
    <property type="match status" value="1"/>
</dbReference>
<dbReference type="EC" id="1.18.1.6" evidence="8"/>
<feature type="binding site" evidence="10">
    <location>
        <begin position="183"/>
        <end position="186"/>
    </location>
    <ligand>
        <name>NADP(+)</name>
        <dbReference type="ChEBI" id="CHEBI:58349"/>
    </ligand>
</feature>
<evidence type="ECO:0000313" key="12">
    <source>
        <dbReference type="EMBL" id="GJQ08735.1"/>
    </source>
</evidence>
<evidence type="ECO:0000256" key="8">
    <source>
        <dbReference type="PIRNR" id="PIRNR000362"/>
    </source>
</evidence>
<feature type="binding site" evidence="9">
    <location>
        <begin position="430"/>
        <end position="432"/>
    </location>
    <ligand>
        <name>FAD</name>
        <dbReference type="ChEBI" id="CHEBI:57692"/>
    </ligand>
</feature>
<evidence type="ECO:0000256" key="2">
    <source>
        <dbReference type="ARBA" id="ARBA00008312"/>
    </source>
</evidence>
<feature type="binding site" evidence="9">
    <location>
        <position position="110"/>
    </location>
    <ligand>
        <name>FAD</name>
        <dbReference type="ChEBI" id="CHEBI:57692"/>
    </ligand>
</feature>
<evidence type="ECO:0000256" key="9">
    <source>
        <dbReference type="PIRSR" id="PIRSR000362-1"/>
    </source>
</evidence>
<dbReference type="InterPro" id="IPR036188">
    <property type="entry name" value="FAD/NAD-bd_sf"/>
</dbReference>
<dbReference type="Gene3D" id="3.50.50.60">
    <property type="entry name" value="FAD/NAD(P)-binding domain"/>
    <property type="match status" value="1"/>
</dbReference>
<keyword evidence="5 8" id="KW-0521">NADP</keyword>
<dbReference type="GO" id="GO:0005739">
    <property type="term" value="C:mitochondrion"/>
    <property type="evidence" value="ECO:0007669"/>
    <property type="project" value="UniProtKB-SubCell"/>
</dbReference>
<evidence type="ECO:0000256" key="1">
    <source>
        <dbReference type="ARBA" id="ARBA00001974"/>
    </source>
</evidence>
<evidence type="ECO:0000256" key="4">
    <source>
        <dbReference type="ARBA" id="ARBA00022827"/>
    </source>
</evidence>
<keyword evidence="6 8" id="KW-0560">Oxidoreductase</keyword>
<gene>
    <name evidence="12" type="ORF">GpartN1_g526.t1</name>
</gene>
<dbReference type="AlphaFoldDB" id="A0A9C7PQM6"/>
<evidence type="ECO:0000256" key="7">
    <source>
        <dbReference type="ARBA" id="ARBA00048933"/>
    </source>
</evidence>
<feature type="binding site" evidence="10">
    <location>
        <position position="430"/>
    </location>
    <ligand>
        <name>NADP(+)</name>
        <dbReference type="ChEBI" id="CHEBI:58349"/>
    </ligand>
</feature>
<comment type="catalytic activity">
    <reaction evidence="7 8">
        <text>2 reduced [adrenodoxin] + NADP(+) + H(+) = 2 oxidized [adrenodoxin] + NADPH</text>
        <dbReference type="Rhea" id="RHEA:42312"/>
        <dbReference type="Rhea" id="RHEA-COMP:9998"/>
        <dbReference type="Rhea" id="RHEA-COMP:9999"/>
        <dbReference type="ChEBI" id="CHEBI:15378"/>
        <dbReference type="ChEBI" id="CHEBI:33737"/>
        <dbReference type="ChEBI" id="CHEBI:33738"/>
        <dbReference type="ChEBI" id="CHEBI:57783"/>
        <dbReference type="ChEBI" id="CHEBI:58349"/>
        <dbReference type="EC" id="1.18.1.6"/>
    </reaction>
</comment>
<comment type="cofactor">
    <cofactor evidence="1 8 9">
        <name>FAD</name>
        <dbReference type="ChEBI" id="CHEBI:57692"/>
    </cofactor>
</comment>
<feature type="binding site" evidence="10">
    <location>
        <position position="239"/>
    </location>
    <ligand>
        <name>NADP(+)</name>
        <dbReference type="ChEBI" id="CHEBI:58349"/>
    </ligand>
</feature>
<dbReference type="SUPFAM" id="SSF51971">
    <property type="entry name" value="Nucleotide-binding domain"/>
    <property type="match status" value="1"/>
</dbReference>
<keyword evidence="3 8" id="KW-0285">Flavoprotein</keyword>
<dbReference type="PRINTS" id="PR00419">
    <property type="entry name" value="ADXRDTASE"/>
</dbReference>
<dbReference type="InterPro" id="IPR055275">
    <property type="entry name" value="Ferredox_Rdtase"/>
</dbReference>
<evidence type="ECO:0000256" key="5">
    <source>
        <dbReference type="ARBA" id="ARBA00022857"/>
    </source>
</evidence>
<dbReference type="InterPro" id="IPR021163">
    <property type="entry name" value="Ferredox_Rdtase_adrenod"/>
</dbReference>
<dbReference type="Gene3D" id="3.40.50.720">
    <property type="entry name" value="NAD(P)-binding Rossmann-like Domain"/>
    <property type="match status" value="1"/>
</dbReference>
<evidence type="ECO:0000256" key="10">
    <source>
        <dbReference type="PIRSR" id="PIRSR000362-2"/>
    </source>
</evidence>
<feature type="binding site" evidence="9">
    <location>
        <position position="38"/>
    </location>
    <ligand>
        <name>FAD</name>
        <dbReference type="ChEBI" id="CHEBI:57692"/>
    </ligand>
</feature>
<comment type="similarity">
    <text evidence="2 8">Belongs to the ferredoxin--NADP reductase type 1 family.</text>
</comment>
<keyword evidence="4 8" id="KW-0274">FAD</keyword>
<reference evidence="12" key="1">
    <citation type="journal article" date="2022" name="Proc. Natl. Acad. Sci. U.S.A.">
        <title>Life cycle and functional genomics of the unicellular red alga Galdieria for elucidating algal and plant evolution and industrial use.</title>
        <authorList>
            <person name="Hirooka S."/>
            <person name="Itabashi T."/>
            <person name="Ichinose T.M."/>
            <person name="Onuma R."/>
            <person name="Fujiwara T."/>
            <person name="Yamashita S."/>
            <person name="Jong L.W."/>
            <person name="Tomita R."/>
            <person name="Iwane A.H."/>
            <person name="Miyagishima S.Y."/>
        </authorList>
    </citation>
    <scope>NUCLEOTIDE SEQUENCE</scope>
    <source>
        <strain evidence="12">NBRC 102759</strain>
    </source>
</reference>
<comment type="subcellular location">
    <subcellularLocation>
        <location evidence="8">Mitochondrion</location>
    </subcellularLocation>
</comment>
<accession>A0A9C7PQM6</accession>
<comment type="caution">
    <text evidence="12">The sequence shown here is derived from an EMBL/GenBank/DDBJ whole genome shotgun (WGS) entry which is preliminary data.</text>
</comment>
<evidence type="ECO:0000256" key="6">
    <source>
        <dbReference type="ARBA" id="ARBA00023002"/>
    </source>
</evidence>
<reference evidence="12" key="2">
    <citation type="submission" date="2022-01" db="EMBL/GenBank/DDBJ databases">
        <authorList>
            <person name="Hirooka S."/>
            <person name="Miyagishima S.Y."/>
        </authorList>
    </citation>
    <scope>NUCLEOTIDE SEQUENCE</scope>
    <source>
        <strain evidence="12">NBRC 102759</strain>
    </source>
</reference>
<feature type="binding site" evidence="9">
    <location>
        <position position="423"/>
    </location>
    <ligand>
        <name>FAD</name>
        <dbReference type="ChEBI" id="CHEBI:57692"/>
    </ligand>
</feature>
<dbReference type="Proteomes" id="UP001061958">
    <property type="component" value="Unassembled WGS sequence"/>
</dbReference>
<dbReference type="Pfam" id="PF07992">
    <property type="entry name" value="Pyr_redox_2"/>
    <property type="match status" value="1"/>
</dbReference>
<feature type="binding site" evidence="9">
    <location>
        <position position="66"/>
    </location>
    <ligand>
        <name>FAD</name>
        <dbReference type="ChEBI" id="CHEBI:57692"/>
    </ligand>
</feature>
<dbReference type="InterPro" id="IPR023753">
    <property type="entry name" value="FAD/NAD-binding_dom"/>
</dbReference>
<sequence length="534" mass="60529">MFGGHLCRLLKQLCKPMCAYTNQATPEFRTCIVGSGPAAMYTIESLLRFQATDPLVSKRLVIDVLEKLPTPFGLLRYGVAPDHPEVRNVEGKFQDLLSHPQVRFFGNVEVGRDVSVSELRNLYDAVILAAGCQEERKLEIPGENTLSGIYSARDFVAWYCGHPDYSHLWFDFSSTKDVVIIGQGNVALDVARIIGKQVESLRVTDISSVALDCLANSVVQNIHVIGRRGPVQASWTAKELRECLFSVKGLQPCFEKQELVISDVDREELNTSRTTRRCYDLLTKCFSERSVSQQDLFARKLYLRFLWTPVAFLSHDQNSEIDFAGEHILRFTQLRRNRLTGSSGKQKAVLVEGPLGDVNWKQQCELAFRSIGYKGKSFEEVPFDEKTGIVPNKWGRVISRTSPSLNSVAETESYETGLYVVGWLKRGPTGIIGSNKWDAEETVKTVVDDFLSKVKVNRYELSQGEDLLTLLLSRNVAFVDFKGWKRIDEEERRRGKRRGIEREKMLTWEELLEFGAVCTRSKTYGTESELLPKK</sequence>
<dbReference type="PANTHER" id="PTHR48467:SF1">
    <property type="entry name" value="GLUTAMATE SYNTHASE 1 [NADH], CHLOROPLASTIC-LIKE"/>
    <property type="match status" value="1"/>
</dbReference>
<proteinExistence type="inferred from homology"/>
<organism evidence="12 13">
    <name type="scientific">Galdieria partita</name>
    <dbReference type="NCBI Taxonomy" id="83374"/>
    <lineage>
        <taxon>Eukaryota</taxon>
        <taxon>Rhodophyta</taxon>
        <taxon>Bangiophyceae</taxon>
        <taxon>Galdieriales</taxon>
        <taxon>Galdieriaceae</taxon>
        <taxon>Galdieria</taxon>
    </lineage>
</organism>
<keyword evidence="8" id="KW-0496">Mitochondrion</keyword>
<dbReference type="PANTHER" id="PTHR48467">
    <property type="entry name" value="GLUTAMATE SYNTHASE 1 [NADH], CHLOROPLASTIC-LIKE"/>
    <property type="match status" value="1"/>
</dbReference>
<dbReference type="EMBL" id="BQMJ01000004">
    <property type="protein sequence ID" value="GJQ08735.1"/>
    <property type="molecule type" value="Genomic_DNA"/>
</dbReference>
<feature type="domain" description="FAD/NAD(P)-binding" evidence="11">
    <location>
        <begin position="29"/>
        <end position="197"/>
    </location>
</feature>
<dbReference type="GO" id="GO:0016491">
    <property type="term" value="F:oxidoreductase activity"/>
    <property type="evidence" value="ECO:0007669"/>
    <property type="project" value="UniProtKB-KW"/>
</dbReference>
<evidence type="ECO:0000313" key="13">
    <source>
        <dbReference type="Proteomes" id="UP001061958"/>
    </source>
</evidence>
<evidence type="ECO:0000256" key="3">
    <source>
        <dbReference type="ARBA" id="ARBA00022630"/>
    </source>
</evidence>
<protein>
    <recommendedName>
        <fullName evidence="8">NADPH:adrenodoxin oxidoreductase, mitochondrial</fullName>
        <ecNumber evidence="8">1.18.1.6</ecNumber>
    </recommendedName>
</protein>